<dbReference type="Gene3D" id="3.40.630.10">
    <property type="entry name" value="Zn peptidases"/>
    <property type="match status" value="1"/>
</dbReference>
<gene>
    <name evidence="9" type="ORF">J2Z66_000902</name>
</gene>
<dbReference type="SUPFAM" id="SSF53187">
    <property type="entry name" value="Zn-dependent exopeptidases"/>
    <property type="match status" value="1"/>
</dbReference>
<feature type="active site" description="Proton donor/acceptor" evidence="7">
    <location>
        <position position="262"/>
    </location>
</feature>
<dbReference type="InterPro" id="IPR000834">
    <property type="entry name" value="Peptidase_M14"/>
</dbReference>
<accession>A0ABS4IP07</accession>
<comment type="caution">
    <text evidence="9">The sequence shown here is derived from an EMBL/GenBank/DDBJ whole genome shotgun (WGS) entry which is preliminary data.</text>
</comment>
<keyword evidence="3" id="KW-0645">Protease</keyword>
<evidence type="ECO:0000256" key="6">
    <source>
        <dbReference type="ARBA" id="ARBA00023049"/>
    </source>
</evidence>
<evidence type="ECO:0000256" key="3">
    <source>
        <dbReference type="ARBA" id="ARBA00022670"/>
    </source>
</evidence>
<keyword evidence="4 9" id="KW-0378">Hydrolase</keyword>
<keyword evidence="5" id="KW-0862">Zinc</keyword>
<feature type="domain" description="Peptidase M14" evidence="8">
    <location>
        <begin position="3"/>
        <end position="290"/>
    </location>
</feature>
<name>A0ABS4IP07_9BACL</name>
<dbReference type="PANTHER" id="PTHR11705:SF143">
    <property type="entry name" value="SLL0236 PROTEIN"/>
    <property type="match status" value="1"/>
</dbReference>
<keyword evidence="10" id="KW-1185">Reference proteome</keyword>
<dbReference type="Pfam" id="PF00246">
    <property type="entry name" value="Peptidase_M14"/>
    <property type="match status" value="1"/>
</dbReference>
<evidence type="ECO:0000256" key="2">
    <source>
        <dbReference type="ARBA" id="ARBA00005988"/>
    </source>
</evidence>
<dbReference type="SMART" id="SM00631">
    <property type="entry name" value="Zn_pept"/>
    <property type="match status" value="1"/>
</dbReference>
<proteinExistence type="inferred from homology"/>
<dbReference type="InterPro" id="IPR034274">
    <property type="entry name" value="ENP1_M14_CPD"/>
</dbReference>
<sequence>MTKGYNYDELRKDLERLEWMYPFLRMESIGRSVLGKEIPAVRLGTGRRKIHYNAALHANEWITTPILMKFIEEAAISCEQGKTFRGKDMRRICDHITLWFVPMVNPDGVNLVLDGPDFSQPYYKELLDWNGGSADFRNWKSNIRGVDLNDQFPAHWEEERLRRASLGPGERDYGGPSPLSEPEAAAMAHFTCMHDFELVIALHTQGQEIYWNYRDMEPLGSRSIASLFAAASGYKSVRLSGSDAGYKDWFIQQFKRPGFTVEIGLGTNPLPIEMLPQLYEEALPILLEGLDA</sequence>
<dbReference type="EC" id="3.4.19.11" evidence="9"/>
<comment type="similarity">
    <text evidence="2 7">Belongs to the peptidase M14 family.</text>
</comment>
<organism evidence="9 10">
    <name type="scientific">Paenibacillus eucommiae</name>
    <dbReference type="NCBI Taxonomy" id="1355755"/>
    <lineage>
        <taxon>Bacteria</taxon>
        <taxon>Bacillati</taxon>
        <taxon>Bacillota</taxon>
        <taxon>Bacilli</taxon>
        <taxon>Bacillales</taxon>
        <taxon>Paenibacillaceae</taxon>
        <taxon>Paenibacillus</taxon>
    </lineage>
</organism>
<keyword evidence="6" id="KW-0482">Metalloprotease</keyword>
<dbReference type="GO" id="GO:0016787">
    <property type="term" value="F:hydrolase activity"/>
    <property type="evidence" value="ECO:0007669"/>
    <property type="project" value="UniProtKB-KW"/>
</dbReference>
<dbReference type="RefSeq" id="WP_245375257.1">
    <property type="nucleotide sequence ID" value="NZ_JAGGLB010000002.1"/>
</dbReference>
<dbReference type="PANTHER" id="PTHR11705">
    <property type="entry name" value="PROTEASE FAMILY M14 CARBOXYPEPTIDASE A,B"/>
    <property type="match status" value="1"/>
</dbReference>
<dbReference type="Proteomes" id="UP001519287">
    <property type="component" value="Unassembled WGS sequence"/>
</dbReference>
<evidence type="ECO:0000313" key="9">
    <source>
        <dbReference type="EMBL" id="MBP1989307.1"/>
    </source>
</evidence>
<comment type="cofactor">
    <cofactor evidence="1">
        <name>Zn(2+)</name>
        <dbReference type="ChEBI" id="CHEBI:29105"/>
    </cofactor>
</comment>
<evidence type="ECO:0000256" key="4">
    <source>
        <dbReference type="ARBA" id="ARBA00022801"/>
    </source>
</evidence>
<protein>
    <submittedName>
        <fullName evidence="9">G-D-glutamyl-meso-diaminopimelate peptidase</fullName>
        <ecNumber evidence="9">3.4.19.11</ecNumber>
    </submittedName>
</protein>
<dbReference type="PRINTS" id="PR00765">
    <property type="entry name" value="CRBOXYPTASEA"/>
</dbReference>
<evidence type="ECO:0000259" key="8">
    <source>
        <dbReference type="PROSITE" id="PS52035"/>
    </source>
</evidence>
<evidence type="ECO:0000256" key="1">
    <source>
        <dbReference type="ARBA" id="ARBA00001947"/>
    </source>
</evidence>
<evidence type="ECO:0000256" key="5">
    <source>
        <dbReference type="ARBA" id="ARBA00022833"/>
    </source>
</evidence>
<dbReference type="CDD" id="cd06229">
    <property type="entry name" value="M14_Endopeptidase_I"/>
    <property type="match status" value="1"/>
</dbReference>
<evidence type="ECO:0000256" key="7">
    <source>
        <dbReference type="PROSITE-ProRule" id="PRU01379"/>
    </source>
</evidence>
<reference evidence="9 10" key="1">
    <citation type="submission" date="2021-03" db="EMBL/GenBank/DDBJ databases">
        <title>Genomic Encyclopedia of Type Strains, Phase IV (KMG-IV): sequencing the most valuable type-strain genomes for metagenomic binning, comparative biology and taxonomic classification.</title>
        <authorList>
            <person name="Goeker M."/>
        </authorList>
    </citation>
    <scope>NUCLEOTIDE SEQUENCE [LARGE SCALE GENOMIC DNA]</scope>
    <source>
        <strain evidence="9 10">DSM 26048</strain>
    </source>
</reference>
<dbReference type="EMBL" id="JAGGLB010000002">
    <property type="protein sequence ID" value="MBP1989307.1"/>
    <property type="molecule type" value="Genomic_DNA"/>
</dbReference>
<dbReference type="PROSITE" id="PS52035">
    <property type="entry name" value="PEPTIDASE_M14"/>
    <property type="match status" value="1"/>
</dbReference>
<evidence type="ECO:0000313" key="10">
    <source>
        <dbReference type="Proteomes" id="UP001519287"/>
    </source>
</evidence>